<evidence type="ECO:0000256" key="1">
    <source>
        <dbReference type="SAM" id="MobiDB-lite"/>
    </source>
</evidence>
<evidence type="ECO:0000313" key="3">
    <source>
        <dbReference type="Proteomes" id="UP000015105"/>
    </source>
</evidence>
<dbReference type="Gramene" id="AET4Gv20024100.1">
    <property type="protein sequence ID" value="AET4Gv20024100.1"/>
    <property type="gene ID" value="AET4Gv20024100"/>
</dbReference>
<name>A0A453H0Z9_AEGTS</name>
<evidence type="ECO:0000313" key="2">
    <source>
        <dbReference type="EnsemblPlants" id="AET4Gv20024100.1"/>
    </source>
</evidence>
<reference evidence="3" key="2">
    <citation type="journal article" date="2017" name="Nat. Plants">
        <title>The Aegilops tauschii genome reveals multiple impacts of transposons.</title>
        <authorList>
            <person name="Zhao G."/>
            <person name="Zou C."/>
            <person name="Li K."/>
            <person name="Wang K."/>
            <person name="Li T."/>
            <person name="Gao L."/>
            <person name="Zhang X."/>
            <person name="Wang H."/>
            <person name="Yang Z."/>
            <person name="Liu X."/>
            <person name="Jiang W."/>
            <person name="Mao L."/>
            <person name="Kong X."/>
            <person name="Jiao Y."/>
            <person name="Jia J."/>
        </authorList>
    </citation>
    <scope>NUCLEOTIDE SEQUENCE [LARGE SCALE GENOMIC DNA]</scope>
    <source>
        <strain evidence="3">cv. AL8/78</strain>
    </source>
</reference>
<protein>
    <submittedName>
        <fullName evidence="2">Uncharacterized protein</fullName>
    </submittedName>
</protein>
<accession>A0A453H0Z9</accession>
<keyword evidence="3" id="KW-1185">Reference proteome</keyword>
<sequence>MTAAAPPAARRLGGVASRRGYGGGLATSSGGSRLGGCDRSFSLMRLRLPAVQIWCGSTVAFRRRLWLSSGPPRQGLGRGRSLVRPSLASSFAMWAPCRRAWPVSCRR</sequence>
<feature type="compositionally biased region" description="Low complexity" evidence="1">
    <location>
        <begin position="1"/>
        <end position="19"/>
    </location>
</feature>
<dbReference type="EnsemblPlants" id="AET4Gv20024100.1">
    <property type="protein sequence ID" value="AET4Gv20024100.1"/>
    <property type="gene ID" value="AET4Gv20024100"/>
</dbReference>
<proteinExistence type="predicted"/>
<dbReference type="Proteomes" id="UP000015105">
    <property type="component" value="Chromosome 4D"/>
</dbReference>
<organism evidence="2 3">
    <name type="scientific">Aegilops tauschii subsp. strangulata</name>
    <name type="common">Goatgrass</name>
    <dbReference type="NCBI Taxonomy" id="200361"/>
    <lineage>
        <taxon>Eukaryota</taxon>
        <taxon>Viridiplantae</taxon>
        <taxon>Streptophyta</taxon>
        <taxon>Embryophyta</taxon>
        <taxon>Tracheophyta</taxon>
        <taxon>Spermatophyta</taxon>
        <taxon>Magnoliopsida</taxon>
        <taxon>Liliopsida</taxon>
        <taxon>Poales</taxon>
        <taxon>Poaceae</taxon>
        <taxon>BOP clade</taxon>
        <taxon>Pooideae</taxon>
        <taxon>Triticodae</taxon>
        <taxon>Triticeae</taxon>
        <taxon>Triticinae</taxon>
        <taxon>Aegilops</taxon>
    </lineage>
</organism>
<reference evidence="2" key="3">
    <citation type="journal article" date="2017" name="Nature">
        <title>Genome sequence of the progenitor of the wheat D genome Aegilops tauschii.</title>
        <authorList>
            <person name="Luo M.C."/>
            <person name="Gu Y.Q."/>
            <person name="Puiu D."/>
            <person name="Wang H."/>
            <person name="Twardziok S.O."/>
            <person name="Deal K.R."/>
            <person name="Huo N."/>
            <person name="Zhu T."/>
            <person name="Wang L."/>
            <person name="Wang Y."/>
            <person name="McGuire P.E."/>
            <person name="Liu S."/>
            <person name="Long H."/>
            <person name="Ramasamy R.K."/>
            <person name="Rodriguez J.C."/>
            <person name="Van S.L."/>
            <person name="Yuan L."/>
            <person name="Wang Z."/>
            <person name="Xia Z."/>
            <person name="Xiao L."/>
            <person name="Anderson O.D."/>
            <person name="Ouyang S."/>
            <person name="Liang Y."/>
            <person name="Zimin A.V."/>
            <person name="Pertea G."/>
            <person name="Qi P."/>
            <person name="Bennetzen J.L."/>
            <person name="Dai X."/>
            <person name="Dawson M.W."/>
            <person name="Muller H.G."/>
            <person name="Kugler K."/>
            <person name="Rivarola-Duarte L."/>
            <person name="Spannagl M."/>
            <person name="Mayer K.F.X."/>
            <person name="Lu F.H."/>
            <person name="Bevan M.W."/>
            <person name="Leroy P."/>
            <person name="Li P."/>
            <person name="You F.M."/>
            <person name="Sun Q."/>
            <person name="Liu Z."/>
            <person name="Lyons E."/>
            <person name="Wicker T."/>
            <person name="Salzberg S.L."/>
            <person name="Devos K.M."/>
            <person name="Dvorak J."/>
        </authorList>
    </citation>
    <scope>NUCLEOTIDE SEQUENCE [LARGE SCALE GENOMIC DNA]</scope>
    <source>
        <strain evidence="2">cv. AL8/78</strain>
    </source>
</reference>
<reference evidence="2" key="5">
    <citation type="journal article" date="2021" name="G3 (Bethesda)">
        <title>Aegilops tauschii genome assembly Aet v5.0 features greater sequence contiguity and improved annotation.</title>
        <authorList>
            <person name="Wang L."/>
            <person name="Zhu T."/>
            <person name="Rodriguez J.C."/>
            <person name="Deal K.R."/>
            <person name="Dubcovsky J."/>
            <person name="McGuire P.E."/>
            <person name="Lux T."/>
            <person name="Spannagl M."/>
            <person name="Mayer K.F.X."/>
            <person name="Baldrich P."/>
            <person name="Meyers B.C."/>
            <person name="Huo N."/>
            <person name="Gu Y.Q."/>
            <person name="Zhou H."/>
            <person name="Devos K.M."/>
            <person name="Bennetzen J.L."/>
            <person name="Unver T."/>
            <person name="Budak H."/>
            <person name="Gulick P.J."/>
            <person name="Galiba G."/>
            <person name="Kalapos B."/>
            <person name="Nelson D.R."/>
            <person name="Li P."/>
            <person name="You F.M."/>
            <person name="Luo M.C."/>
            <person name="Dvorak J."/>
        </authorList>
    </citation>
    <scope>NUCLEOTIDE SEQUENCE [LARGE SCALE GENOMIC DNA]</scope>
    <source>
        <strain evidence="2">cv. AL8/78</strain>
    </source>
</reference>
<feature type="region of interest" description="Disordered" evidence="1">
    <location>
        <begin position="1"/>
        <end position="30"/>
    </location>
</feature>
<reference evidence="2" key="4">
    <citation type="submission" date="2019-03" db="UniProtKB">
        <authorList>
            <consortium name="EnsemblPlants"/>
        </authorList>
    </citation>
    <scope>IDENTIFICATION</scope>
</reference>
<dbReference type="AlphaFoldDB" id="A0A453H0Z9"/>
<reference evidence="3" key="1">
    <citation type="journal article" date="2014" name="Science">
        <title>Ancient hybridizations among the ancestral genomes of bread wheat.</title>
        <authorList>
            <consortium name="International Wheat Genome Sequencing Consortium,"/>
            <person name="Marcussen T."/>
            <person name="Sandve S.R."/>
            <person name="Heier L."/>
            <person name="Spannagl M."/>
            <person name="Pfeifer M."/>
            <person name="Jakobsen K.S."/>
            <person name="Wulff B.B."/>
            <person name="Steuernagel B."/>
            <person name="Mayer K.F."/>
            <person name="Olsen O.A."/>
        </authorList>
    </citation>
    <scope>NUCLEOTIDE SEQUENCE [LARGE SCALE GENOMIC DNA]</scope>
    <source>
        <strain evidence="3">cv. AL8/78</strain>
    </source>
</reference>